<name>A0ABX3NSM6_9BACT</name>
<organism evidence="3 4">
    <name type="scientific">Niastella koreensis</name>
    <dbReference type="NCBI Taxonomy" id="354356"/>
    <lineage>
        <taxon>Bacteria</taxon>
        <taxon>Pseudomonadati</taxon>
        <taxon>Bacteroidota</taxon>
        <taxon>Chitinophagia</taxon>
        <taxon>Chitinophagales</taxon>
        <taxon>Chitinophagaceae</taxon>
        <taxon>Niastella</taxon>
    </lineage>
</organism>
<feature type="region of interest" description="Disordered" evidence="1">
    <location>
        <begin position="18"/>
        <end position="44"/>
    </location>
</feature>
<reference evidence="3 4" key="1">
    <citation type="submission" date="2016-04" db="EMBL/GenBank/DDBJ databases">
        <authorList>
            <person name="Chen L."/>
            <person name="Zhuang W."/>
            <person name="Wang G."/>
        </authorList>
    </citation>
    <scope>NUCLEOTIDE SEQUENCE [LARGE SCALE GENOMIC DNA]</scope>
    <source>
        <strain evidence="4">GR20</strain>
    </source>
</reference>
<keyword evidence="4" id="KW-1185">Reference proteome</keyword>
<comment type="caution">
    <text evidence="3">The sequence shown here is derived from an EMBL/GenBank/DDBJ whole genome shotgun (WGS) entry which is preliminary data.</text>
</comment>
<feature type="chain" id="PRO_5046207802" description="SnoaL-like domain-containing protein" evidence="2">
    <location>
        <begin position="24"/>
        <end position="196"/>
    </location>
</feature>
<accession>A0ABX3NSM6</accession>
<dbReference type="Proteomes" id="UP000192277">
    <property type="component" value="Unassembled WGS sequence"/>
</dbReference>
<gene>
    <name evidence="3" type="ORF">A4D02_16570</name>
</gene>
<protein>
    <recommendedName>
        <fullName evidence="5">SnoaL-like domain-containing protein</fullName>
    </recommendedName>
</protein>
<proteinExistence type="predicted"/>
<dbReference type="RefSeq" id="WP_014217568.1">
    <property type="nucleotide sequence ID" value="NZ_LWBO01000077.1"/>
</dbReference>
<feature type="compositionally biased region" description="Polar residues" evidence="1">
    <location>
        <begin position="18"/>
        <end position="30"/>
    </location>
</feature>
<evidence type="ECO:0000313" key="3">
    <source>
        <dbReference type="EMBL" id="OQP40522.1"/>
    </source>
</evidence>
<dbReference type="EMBL" id="LWBO01000077">
    <property type="protein sequence ID" value="OQP40522.1"/>
    <property type="molecule type" value="Genomic_DNA"/>
</dbReference>
<sequence length="196" mass="22115">MSKIILFTTIALLTACNSGTSSADKSTTEASKAADSMSPTEKQPALSYPYTADYSSDFEIGDAKNAQTLLELYKNWDNNTLNNSKEAFAENDTMFSAEGHMFAGPRDSFFMMANKVRGEMGTVVDSVHAWVPLRTKDKKEQWVAIWTREISTNAKGVKKSKELHEVWRFNDNGKINLVYQYEQQPPKMPPMPMHKK</sequence>
<evidence type="ECO:0000256" key="1">
    <source>
        <dbReference type="SAM" id="MobiDB-lite"/>
    </source>
</evidence>
<feature type="signal peptide" evidence="2">
    <location>
        <begin position="1"/>
        <end position="23"/>
    </location>
</feature>
<keyword evidence="2" id="KW-0732">Signal</keyword>
<evidence type="ECO:0008006" key="5">
    <source>
        <dbReference type="Google" id="ProtNLM"/>
    </source>
</evidence>
<dbReference type="PROSITE" id="PS51257">
    <property type="entry name" value="PROKAR_LIPOPROTEIN"/>
    <property type="match status" value="1"/>
</dbReference>
<evidence type="ECO:0000313" key="4">
    <source>
        <dbReference type="Proteomes" id="UP000192277"/>
    </source>
</evidence>
<evidence type="ECO:0000256" key="2">
    <source>
        <dbReference type="SAM" id="SignalP"/>
    </source>
</evidence>